<dbReference type="CDD" id="cd01448">
    <property type="entry name" value="TST_Repeat_1"/>
    <property type="match status" value="1"/>
</dbReference>
<dbReference type="PROSITE" id="PS50206">
    <property type="entry name" value="RHODANESE_3"/>
    <property type="match status" value="2"/>
</dbReference>
<gene>
    <name evidence="3" type="ORF">C0081_03215</name>
</gene>
<dbReference type="AlphaFoldDB" id="A0A2N5XVS7"/>
<dbReference type="InterPro" id="IPR001763">
    <property type="entry name" value="Rhodanese-like_dom"/>
</dbReference>
<dbReference type="PANTHER" id="PTHR43855">
    <property type="entry name" value="THIOSULFATE SULFURTRANSFERASE"/>
    <property type="match status" value="1"/>
</dbReference>
<name>A0A2N5XVS7_9HYPH</name>
<organism evidence="3 4">
    <name type="scientific">Cohaesibacter celericrescens</name>
    <dbReference type="NCBI Taxonomy" id="2067669"/>
    <lineage>
        <taxon>Bacteria</taxon>
        <taxon>Pseudomonadati</taxon>
        <taxon>Pseudomonadota</taxon>
        <taxon>Alphaproteobacteria</taxon>
        <taxon>Hyphomicrobiales</taxon>
        <taxon>Cohaesibacteraceae</taxon>
    </lineage>
</organism>
<accession>A0A2N5XVS7</accession>
<dbReference type="RefSeq" id="WP_101532376.1">
    <property type="nucleotide sequence ID" value="NZ_PKUQ01000002.1"/>
</dbReference>
<dbReference type="EMBL" id="PKUQ01000002">
    <property type="protein sequence ID" value="PLW78611.1"/>
    <property type="molecule type" value="Genomic_DNA"/>
</dbReference>
<dbReference type="GO" id="GO:0016740">
    <property type="term" value="F:transferase activity"/>
    <property type="evidence" value="ECO:0007669"/>
    <property type="project" value="UniProtKB-KW"/>
</dbReference>
<dbReference type="InterPro" id="IPR036873">
    <property type="entry name" value="Rhodanese-like_dom_sf"/>
</dbReference>
<evidence type="ECO:0000313" key="3">
    <source>
        <dbReference type="EMBL" id="PLW78611.1"/>
    </source>
</evidence>
<keyword evidence="1" id="KW-0677">Repeat</keyword>
<keyword evidence="3" id="KW-0808">Transferase</keyword>
<comment type="caution">
    <text evidence="3">The sequence shown here is derived from an EMBL/GenBank/DDBJ whole genome shotgun (WGS) entry which is preliminary data.</text>
</comment>
<protein>
    <submittedName>
        <fullName evidence="3">Sulfurtransferase</fullName>
    </submittedName>
</protein>
<sequence length="312" mass="34295">MNQMLYCCKLGLKNKFSSVRRLGLLLLFIFITFGQQAQAAAPLVSAQWLQENLSQPNIRILDLQPTSGYERVHLPGAINSQYNIWRQNKPMQGQALPDIAYLEKLMGSLGISNNTHVILTPVGANPSEIAIATRIYWSMKVLGHKAVSILDGGLIAYSKLPKASFTQAKTPVRSVPYTAVPNLAMAPSAMDVLSEWKKGTPLVDYRSEAEYFGKVGGTRLGTITGAKNLPYDLLLEQGQGGRFLPVNKLKTLFQSRNINTSGPAIGFCNSGHRASLAWFVSHEILGNKEALLYDGSMAEWSKQPDYPISIPK</sequence>
<dbReference type="SMART" id="SM00450">
    <property type="entry name" value="RHOD"/>
    <property type="match status" value="2"/>
</dbReference>
<dbReference type="Gene3D" id="3.40.250.10">
    <property type="entry name" value="Rhodanese-like domain"/>
    <property type="match status" value="2"/>
</dbReference>
<dbReference type="Proteomes" id="UP000234881">
    <property type="component" value="Unassembled WGS sequence"/>
</dbReference>
<reference evidence="3 4" key="1">
    <citation type="submission" date="2018-01" db="EMBL/GenBank/DDBJ databases">
        <title>The draft genome sequence of Cohaesibacter sp. H1304.</title>
        <authorList>
            <person name="Wang N.-N."/>
            <person name="Du Z.-J."/>
        </authorList>
    </citation>
    <scope>NUCLEOTIDE SEQUENCE [LARGE SCALE GENOMIC DNA]</scope>
    <source>
        <strain evidence="3 4">H1304</strain>
    </source>
</reference>
<dbReference type="PANTHER" id="PTHR43855:SF1">
    <property type="entry name" value="THIOSULFATE SULFURTRANSFERASE"/>
    <property type="match status" value="1"/>
</dbReference>
<evidence type="ECO:0000313" key="4">
    <source>
        <dbReference type="Proteomes" id="UP000234881"/>
    </source>
</evidence>
<evidence type="ECO:0000256" key="1">
    <source>
        <dbReference type="ARBA" id="ARBA00022737"/>
    </source>
</evidence>
<evidence type="ECO:0000259" key="2">
    <source>
        <dbReference type="PROSITE" id="PS50206"/>
    </source>
</evidence>
<dbReference type="Pfam" id="PF00581">
    <property type="entry name" value="Rhodanese"/>
    <property type="match status" value="2"/>
</dbReference>
<dbReference type="InterPro" id="IPR051126">
    <property type="entry name" value="Thiosulfate_sulfurtransferase"/>
</dbReference>
<feature type="domain" description="Rhodanese" evidence="2">
    <location>
        <begin position="198"/>
        <end position="309"/>
    </location>
</feature>
<dbReference type="OrthoDB" id="9781034at2"/>
<dbReference type="SUPFAM" id="SSF52821">
    <property type="entry name" value="Rhodanese/Cell cycle control phosphatase"/>
    <property type="match status" value="2"/>
</dbReference>
<keyword evidence="4" id="KW-1185">Reference proteome</keyword>
<proteinExistence type="predicted"/>
<feature type="domain" description="Rhodanese" evidence="2">
    <location>
        <begin position="54"/>
        <end position="166"/>
    </location>
</feature>